<accession>A0A1N6N399</accession>
<dbReference type="OrthoDB" id="9813304at2"/>
<organism evidence="1 2">
    <name type="scientific">Aromatoleum tolulyticum</name>
    <dbReference type="NCBI Taxonomy" id="34027"/>
    <lineage>
        <taxon>Bacteria</taxon>
        <taxon>Pseudomonadati</taxon>
        <taxon>Pseudomonadota</taxon>
        <taxon>Betaproteobacteria</taxon>
        <taxon>Rhodocyclales</taxon>
        <taxon>Rhodocyclaceae</taxon>
        <taxon>Aromatoleum</taxon>
    </lineage>
</organism>
<protein>
    <submittedName>
        <fullName evidence="1">Cobalt transporter subunit CbtB</fullName>
    </submittedName>
</protein>
<evidence type="ECO:0000313" key="1">
    <source>
        <dbReference type="EMBL" id="SIP86545.1"/>
    </source>
</evidence>
<name>A0A1N6N399_9RHOO</name>
<keyword evidence="2" id="KW-1185">Reference proteome</keyword>
<dbReference type="NCBIfam" id="TIGR02459">
    <property type="entry name" value="CbtB"/>
    <property type="match status" value="1"/>
</dbReference>
<dbReference type="InterPro" id="IPR012667">
    <property type="entry name" value="CbtB_put"/>
</dbReference>
<dbReference type="AlphaFoldDB" id="A0A1N6N399"/>
<dbReference type="EMBL" id="FTMD01000001">
    <property type="protein sequence ID" value="SIP86545.1"/>
    <property type="molecule type" value="Genomic_DNA"/>
</dbReference>
<evidence type="ECO:0000313" key="2">
    <source>
        <dbReference type="Proteomes" id="UP000186819"/>
    </source>
</evidence>
<dbReference type="STRING" id="34027.SAMN05421829_10135"/>
<dbReference type="Pfam" id="PF09489">
    <property type="entry name" value="CbtB"/>
    <property type="match status" value="1"/>
</dbReference>
<sequence length="61" mass="6387">MQQQAALQIARPKSALMAIAKPVLTAVLLGAVIVYGVGFSPIAAAHNAAHDTRHVNVFPCH</sequence>
<dbReference type="Proteomes" id="UP000186819">
    <property type="component" value="Unassembled WGS sequence"/>
</dbReference>
<gene>
    <name evidence="1" type="ORF">SAMN05421829_10135</name>
</gene>
<proteinExistence type="predicted"/>
<reference evidence="2" key="1">
    <citation type="submission" date="2017-01" db="EMBL/GenBank/DDBJ databases">
        <authorList>
            <person name="Varghese N."/>
            <person name="Submissions S."/>
        </authorList>
    </citation>
    <scope>NUCLEOTIDE SEQUENCE [LARGE SCALE GENOMIC DNA]</scope>
    <source>
        <strain evidence="2">ATCC 51758</strain>
    </source>
</reference>
<dbReference type="RefSeq" id="WP_076600085.1">
    <property type="nucleotide sequence ID" value="NZ_FTMD01000001.1"/>
</dbReference>